<dbReference type="SUPFAM" id="SSF48371">
    <property type="entry name" value="ARM repeat"/>
    <property type="match status" value="2"/>
</dbReference>
<dbReference type="InterPro" id="IPR016024">
    <property type="entry name" value="ARM-type_fold"/>
</dbReference>
<dbReference type="SUPFAM" id="SSF56112">
    <property type="entry name" value="Protein kinase-like (PK-like)"/>
    <property type="match status" value="1"/>
</dbReference>
<comment type="caution">
    <text evidence="3">The sequence shown here is derived from an EMBL/GenBank/DDBJ whole genome shotgun (WGS) entry which is preliminary data.</text>
</comment>
<dbReference type="InterPro" id="IPR046805">
    <property type="entry name" value="Tra1_ring"/>
</dbReference>
<dbReference type="Proteomes" id="UP000187209">
    <property type="component" value="Unassembled WGS sequence"/>
</dbReference>
<dbReference type="GO" id="GO:0005634">
    <property type="term" value="C:nucleus"/>
    <property type="evidence" value="ECO:0007669"/>
    <property type="project" value="TreeGrafter"/>
</dbReference>
<evidence type="ECO:0000256" key="1">
    <source>
        <dbReference type="SAM" id="MobiDB-lite"/>
    </source>
</evidence>
<dbReference type="EMBL" id="MPUH01000141">
    <property type="protein sequence ID" value="OMJ88794.1"/>
    <property type="molecule type" value="Genomic_DNA"/>
</dbReference>
<reference evidence="3 4" key="1">
    <citation type="submission" date="2016-11" db="EMBL/GenBank/DDBJ databases">
        <title>The macronuclear genome of Stentor coeruleus: a giant cell with tiny introns.</title>
        <authorList>
            <person name="Slabodnick M."/>
            <person name="Ruby J.G."/>
            <person name="Reiff S.B."/>
            <person name="Swart E.C."/>
            <person name="Gosai S."/>
            <person name="Prabakaran S."/>
            <person name="Witkowska E."/>
            <person name="Larue G.E."/>
            <person name="Fisher S."/>
            <person name="Freeman R.M."/>
            <person name="Gunawardena J."/>
            <person name="Chu W."/>
            <person name="Stover N.A."/>
            <person name="Gregory B.D."/>
            <person name="Nowacki M."/>
            <person name="Derisi J."/>
            <person name="Roy S.W."/>
            <person name="Marshall W.F."/>
            <person name="Sood P."/>
        </authorList>
    </citation>
    <scope>NUCLEOTIDE SEQUENCE [LARGE SCALE GENOMIC DNA]</scope>
    <source>
        <strain evidence="3">WM001</strain>
    </source>
</reference>
<evidence type="ECO:0000259" key="2">
    <source>
        <dbReference type="Pfam" id="PF02259"/>
    </source>
</evidence>
<dbReference type="Gene3D" id="1.25.40.10">
    <property type="entry name" value="Tetratricopeptide repeat domain"/>
    <property type="match status" value="1"/>
</dbReference>
<feature type="domain" description="PIK-related kinase FAT" evidence="2">
    <location>
        <begin position="2469"/>
        <end position="2734"/>
    </location>
</feature>
<dbReference type="InterPro" id="IPR050517">
    <property type="entry name" value="DDR_Repair_Kinase"/>
</dbReference>
<name>A0A1R2CIC5_9CILI</name>
<evidence type="ECO:0000313" key="3">
    <source>
        <dbReference type="EMBL" id="OMJ88794.1"/>
    </source>
</evidence>
<organism evidence="3 4">
    <name type="scientific">Stentor coeruleus</name>
    <dbReference type="NCBI Taxonomy" id="5963"/>
    <lineage>
        <taxon>Eukaryota</taxon>
        <taxon>Sar</taxon>
        <taxon>Alveolata</taxon>
        <taxon>Ciliophora</taxon>
        <taxon>Postciliodesmatophora</taxon>
        <taxon>Heterotrichea</taxon>
        <taxon>Heterotrichida</taxon>
        <taxon>Stentoridae</taxon>
        <taxon>Stentor</taxon>
    </lineage>
</organism>
<dbReference type="InterPro" id="IPR011009">
    <property type="entry name" value="Kinase-like_dom_sf"/>
</dbReference>
<protein>
    <recommendedName>
        <fullName evidence="2">PIK-related kinase FAT domain-containing protein</fullName>
    </recommendedName>
</protein>
<feature type="compositionally biased region" description="Polar residues" evidence="1">
    <location>
        <begin position="1"/>
        <end position="10"/>
    </location>
</feature>
<dbReference type="Pfam" id="PF02259">
    <property type="entry name" value="FAT"/>
    <property type="match status" value="1"/>
</dbReference>
<dbReference type="GO" id="GO:0000124">
    <property type="term" value="C:SAGA complex"/>
    <property type="evidence" value="ECO:0007669"/>
    <property type="project" value="TreeGrafter"/>
</dbReference>
<gene>
    <name evidence="3" type="ORF">SteCoe_9178</name>
</gene>
<dbReference type="PANTHER" id="PTHR11139">
    <property type="entry name" value="ATAXIA TELANGIECTASIA MUTATED ATM -RELATED"/>
    <property type="match status" value="1"/>
</dbReference>
<dbReference type="OrthoDB" id="5570127at2759"/>
<dbReference type="GO" id="GO:0006281">
    <property type="term" value="P:DNA repair"/>
    <property type="evidence" value="ECO:0007669"/>
    <property type="project" value="TreeGrafter"/>
</dbReference>
<accession>A0A1R2CIC5</accession>
<evidence type="ECO:0000313" key="4">
    <source>
        <dbReference type="Proteomes" id="UP000187209"/>
    </source>
</evidence>
<dbReference type="InterPro" id="IPR011990">
    <property type="entry name" value="TPR-like_helical_dom_sf"/>
</dbReference>
<dbReference type="GO" id="GO:0006355">
    <property type="term" value="P:regulation of DNA-templated transcription"/>
    <property type="evidence" value="ECO:0007669"/>
    <property type="project" value="TreeGrafter"/>
</dbReference>
<dbReference type="Pfam" id="PF20206">
    <property type="entry name" value="Tra1_ring"/>
    <property type="match status" value="2"/>
</dbReference>
<keyword evidence="4" id="KW-1185">Reference proteome</keyword>
<dbReference type="InterPro" id="IPR003151">
    <property type="entry name" value="PIK-rel_kinase_FAT"/>
</dbReference>
<feature type="compositionally biased region" description="Basic and acidic residues" evidence="1">
    <location>
        <begin position="13"/>
        <end position="23"/>
    </location>
</feature>
<dbReference type="GO" id="GO:0035267">
    <property type="term" value="C:NuA4 histone acetyltransferase complex"/>
    <property type="evidence" value="ECO:0007669"/>
    <property type="project" value="TreeGrafter"/>
</dbReference>
<proteinExistence type="predicted"/>
<dbReference type="PANTHER" id="PTHR11139:SF1">
    <property type="entry name" value="TRANSFORMATION_TRANSCRIPTION DOMAIN-ASSOCIATED PROTEIN"/>
    <property type="match status" value="1"/>
</dbReference>
<dbReference type="SUPFAM" id="SSF48452">
    <property type="entry name" value="TPR-like"/>
    <property type="match status" value="1"/>
</dbReference>
<feature type="region of interest" description="Disordered" evidence="1">
    <location>
        <begin position="1"/>
        <end position="27"/>
    </location>
</feature>
<sequence length="3306" mass="383789">MSSSEDPSNTRARRFESLKERLKTQGSNVPETVTQIKEFLDKFSGSTPEQPNYFGNIIPDLLEVLRNIPYRFVNGPDNTARLNILEIILKCPNFEFIRNYYIHLFKTTEDVMMCDNEDNATLAIKLFVDLTKSYKEMVVDNTITKFLKFAESMFKKSEDITKTAIDRGSRNELVPAQDSFKVLIECGIAITSLYHHYQRLVPIKEFITLAFDIVTRDDPRDINRNQKVYNEYILCKTKTFSFLAQFAQSEQINRDLRVPTDRLPTVLLKMMKSIPSDYYNIKKDIFQGFSLIIKSPTHKPSFSRHIDSLMEENDISGNSSSIRASWYSCMLEFIDTFKNEMTSEQLCKAVSLVCKNIHHFSLYQAQSLNTLKSLIESIRSLRDKGARANIAASIDSMHFMILTTLSKRLSHYKTIMEEIIIQTRESKANNVRTGINISEPSAHFKKITDIAKMVISEKYYTSGQVTSSTWDQTTVKLVTKIIKNMILAARVYPEFRLEREEQSTYENISLILYSISGTQASQNIFHDIFQTLLPFLFLSSIENQALYKLFENLGRNFRDNYKCMGDSILPFIIDNLEIMEQDSHLAETKIMALHYKAKFPMPNPQDQPLLKKRLAKRLSDLFEMMLVSEVLEVHGKRLIQKCEELCKEEVIPKYVVIAKNCVKVVFNNRTVRNELSTPWLQQQDPLLLPNPPYHLVYSALVSPPSDKISQACTLIEENYMNFPITPEVTKRLFELMHKPQTNNQKEVLKIISKLGNSIRNCHQPISVKAWKAPPNIISEQNSFPYAFTFSLVFDPAYPPIKIPLDYVINKINNSFKSKTTIDENQKKTVIAASKIISISILNLLSKLTIDTKLVVMKVSSVFFSSKDPYTPRRPSIPEIHSQSFAQTLRNAIEVLISLLAFPETVEDLSELYETVFIHMGFLMFSSLEGEYTDIGFNTLDIVEILCEKLAYLEKDNDKRFKASLKGINIILTTVAKILHRSDAALYKSETVKQILLTLIRTCYKQDWAMQFGACGGLYRLLKGFPVQTIKDFSVQLMKTSLHVLQSFSSICKTQLSDEIIQLFKAVYEYCDRSKVIFELAQGLASQSSNLRYICRKLLVEHSLVPELHTHFLSVYGDKSQGKSIALQLKEMILSQPLQHANICTRTMLLEAFNFCVQKRIFTFENNKIEIINFMTSVVEYCIDDNKEKDAKKNVEESPEKTTSEKIAAFECMKTILEDDDLWKAIRENDKESCELRHKITFKFLRAMSQYSDLHVISIVKSGILNLLKIEDNSRHILPQDQLKSCLRPILMDLAKANNLPSLQLIQNFSRLLEVIADCFNVNLGTRLIAHLNRIEPQNRDLLPLIPAIANLFFLMPRCTEEILSNVIVGFIKAEENLQKNQLQGYLNSHFTVPLIRYLSRFPTKTMKHFFEEKKNLKYFINLISHPIGYPLRDIAAREFNTYLKPLLESTDPKEQYDIIKMLNGMVKFMPRWIATRIDIITILQKIYQENDTAIPESEVIEKSYTHKYILKAFISFIRYNHKIGIKKVLLDLPIAYGKKNIWNLEFLSKFLKKELVSILSLNEKRSVLKFIMKFLHDPTSNNEKKSKVLEHLMIPFIGECFKDPKKGEIVNKAIHISTIRLIRKHLTEYSNTCCVQLMNLGSMLIENFEHEFFHYRKELIKFYWGMIKSDNPFIKGSAYVNVARFIGVYSLPDSLTVQLLGALFKAHHGELVQSAHSAFSYLSNKLITFFQEVRFREYLTEYVKKYLFQETRQFQSMIHVIDIIIKNSNVFYHIRDGLISHFLNWINHLGLGLHSNYNAKKTLLELTSVMIDFSEQHSKDNNGESYINPSHKEMLINFFARFGQAPALYISRNPQRSFEQMNVLSIKCISNMKNALRLWGEVNFKAKNWTEALKKCVNLVQQHQQRNNAADALKKLLERSLNIIRILSDYNTRSAIIGYPELIKYLALQVKSTDYPPLIKSLCETVSILLSYQADDLRKQLNEILEASFTSDNSQNCFWTVQLLSVVVKNSQNDVTAHIKGLLSLTITLIKDIGSDSLQKEIKIETIQCSLKILQNSIIQLNDENKRSLKHILSIIFEMHIDYKIITDACKVMENWLSLEEEDSQFSVKDQCAILMKIFSTFKLEIKHANLPLELAVKILLTPTNCYEPRILLCKAVLQYLLKDPSNEYKQQFNAILKDLIGVSLWRRLLFVFDQCDSVDAKIWTKSSLDIILGGLEDSIVMENDDMDEDIETSMDRNTAELLRQHFNYINKYRTKYARELIHPLRQLLNFPISNMLFTNIFPQIWGSLSPNQQNSLVFSIENMLLHKLPPEPSDSNSGKTILAAISSCSPLPYIRPEILQYLAKVHNAWNICMPLLESYARYLPEPQKSLTYLESLHNRLGEREYSIGYKIKRCITLACKTALKDQLLYDWDESKDIFAEIMEKGLEDAEISREGWDESVERLGDWKSLLQYGEYKQDLSTIDWFWLDRRYTDMTTLVNKLNISNHPVCVYYKSIDFLENKISEDFSNIKEIEGELENSTNSIIAEWAAIPKHPSTAHNFIIQLLDLRNELTEGFNMLKQIEDQIKCPRSQEKIDITDKWRNKITSLQDGVKFWNTAFRARKSILKIGQKVTEKFSTSLPPPIDSQLENSCIDLTYAKFLRKIGVYTEALNVLNKVSAKERSHELYLKSREEVQLHIQSGDLENALSLANYYSQNDNFSKESMAEFRRYKGKIYKKMGNFSMSTRCYKNSYQGNPKNMHTLLGLGKLMSLQYPFPQGPIATEIMVCFLLGIQHRIGKYKSFIPRILNLLDVCDTPEKWSEFADKIYPACGPWMYQIVKKYEKNTKLFAKVFDGVIKYYTENHPQTMFFILRNFVETKDCSMERALPGCLVRIYLDLKKNQYILIQNLEYLCESLTTYFKPTVEEEFYSVFADLIDNPCISQAEDYRNVFDIITQKFFYREHDEFYEKYYDDFRLTFNEANLMVTETIIKNMKKWKDRLGNEIKQLELRYIDQECPDLSNYYSKEIEIPFTSENPVILERINLKIVTLKNKNCNKIVTFKGSNNKEYDFLIAFQVDNNIYSITQIINSLQHYLQTHTHKINHRLRGSNFESQYVQPLGLRHYLVEMKPKCMSFKDIYEITINEEGIDPDFWIDSENPTLPSHLFSSYVQRILQSPNRYAVFRKQFTAQWALLYVFCQLFCVNLSDIQLSKLWLSLNSGTLSYGLFNVELLSQKSGDFRLTPNITEIIGQAGVDGVMPAVIINAFRILQKQLPQLHAMIQLVLDEKKLEYETLGKIIESNLDYNFVVKNLETAKQDWTGSYGWYPWF</sequence>